<dbReference type="STRING" id="1121455.SAMN02745728_01862"/>
<evidence type="ECO:0000313" key="1">
    <source>
        <dbReference type="EMBL" id="SHN68625.1"/>
    </source>
</evidence>
<keyword evidence="2" id="KW-1185">Reference proteome</keyword>
<evidence type="ECO:0000313" key="2">
    <source>
        <dbReference type="Proteomes" id="UP000186469"/>
    </source>
</evidence>
<accession>A0A1M7TD31</accession>
<organism evidence="1 2">
    <name type="scientific">Desulfovibrio litoralis DSM 11393</name>
    <dbReference type="NCBI Taxonomy" id="1121455"/>
    <lineage>
        <taxon>Bacteria</taxon>
        <taxon>Pseudomonadati</taxon>
        <taxon>Thermodesulfobacteriota</taxon>
        <taxon>Desulfovibrionia</taxon>
        <taxon>Desulfovibrionales</taxon>
        <taxon>Desulfovibrionaceae</taxon>
        <taxon>Desulfovibrio</taxon>
    </lineage>
</organism>
<dbReference type="EMBL" id="FRDI01000010">
    <property type="protein sequence ID" value="SHN68625.1"/>
    <property type="molecule type" value="Genomic_DNA"/>
</dbReference>
<dbReference type="AlphaFoldDB" id="A0A1M7TD31"/>
<proteinExistence type="predicted"/>
<reference evidence="1 2" key="1">
    <citation type="submission" date="2016-12" db="EMBL/GenBank/DDBJ databases">
        <authorList>
            <person name="Song W.-J."/>
            <person name="Kurnit D.M."/>
        </authorList>
    </citation>
    <scope>NUCLEOTIDE SEQUENCE [LARGE SCALE GENOMIC DNA]</scope>
    <source>
        <strain evidence="1 2">DSM 11393</strain>
    </source>
</reference>
<dbReference type="Proteomes" id="UP000186469">
    <property type="component" value="Unassembled WGS sequence"/>
</dbReference>
<dbReference type="RefSeq" id="WP_072697551.1">
    <property type="nucleotide sequence ID" value="NZ_FRDI01000010.1"/>
</dbReference>
<name>A0A1M7TD31_9BACT</name>
<protein>
    <submittedName>
        <fullName evidence="1">Uncharacterized protein</fullName>
    </submittedName>
</protein>
<sequence length="284" mass="32802">MPFLIFFLFLVIAIILYLAFFNETKDSAETFAAESAELQKTFALSIAEAEKKYQAITNTEDEELKTAKVQLALELSLAYRDLEKLGEKELAILDQRYEEIKQLGDDDDLNAVKVILAEDLIAIYTRAGANEALMEKAEQLYQEAKFFAKNNANFKESAMALVSIQLFGFYTSFGFINLEKQSPDKELVEKIERTYAEAKEFGFTQDTRQEEILSSLALLFFYNYIEKPDQIILKKAERIYEEIFNTQLEPEFIPIKEQAQEAIETLQKKYTSNISYDILKPIKR</sequence>
<gene>
    <name evidence="1" type="ORF">SAMN02745728_01862</name>
</gene>